<protein>
    <submittedName>
        <fullName evidence="1">Uncharacterized protein</fullName>
    </submittedName>
</protein>
<reference evidence="1" key="1">
    <citation type="journal article" date="2023" name="G3 (Bethesda)">
        <title>A reference genome for the long-term kleptoplast-retaining sea slug Elysia crispata morphotype clarki.</title>
        <authorList>
            <person name="Eastman K.E."/>
            <person name="Pendleton A.L."/>
            <person name="Shaikh M.A."/>
            <person name="Suttiyut T."/>
            <person name="Ogas R."/>
            <person name="Tomko P."/>
            <person name="Gavelis G."/>
            <person name="Widhalm J.R."/>
            <person name="Wisecaver J.H."/>
        </authorList>
    </citation>
    <scope>NUCLEOTIDE SEQUENCE</scope>
    <source>
        <strain evidence="1">ECLA1</strain>
    </source>
</reference>
<gene>
    <name evidence="1" type="ORF">RRG08_024855</name>
</gene>
<organism evidence="1 2">
    <name type="scientific">Elysia crispata</name>
    <name type="common">lettuce slug</name>
    <dbReference type="NCBI Taxonomy" id="231223"/>
    <lineage>
        <taxon>Eukaryota</taxon>
        <taxon>Metazoa</taxon>
        <taxon>Spiralia</taxon>
        <taxon>Lophotrochozoa</taxon>
        <taxon>Mollusca</taxon>
        <taxon>Gastropoda</taxon>
        <taxon>Heterobranchia</taxon>
        <taxon>Euthyneura</taxon>
        <taxon>Panpulmonata</taxon>
        <taxon>Sacoglossa</taxon>
        <taxon>Placobranchoidea</taxon>
        <taxon>Plakobranchidae</taxon>
        <taxon>Elysia</taxon>
    </lineage>
</organism>
<name>A0AAE1D0D0_9GAST</name>
<comment type="caution">
    <text evidence="1">The sequence shown here is derived from an EMBL/GenBank/DDBJ whole genome shotgun (WGS) entry which is preliminary data.</text>
</comment>
<evidence type="ECO:0000313" key="1">
    <source>
        <dbReference type="EMBL" id="KAK3747708.1"/>
    </source>
</evidence>
<sequence>MEISPVISRSLPRLNGPPLMRFLVTIRNQSSTELRGTRKIPGSASIVLFKPVTGIALRAIRPQEPLSY</sequence>
<dbReference type="AlphaFoldDB" id="A0AAE1D0D0"/>
<accession>A0AAE1D0D0</accession>
<dbReference type="EMBL" id="JAWDGP010006075">
    <property type="protein sequence ID" value="KAK3747708.1"/>
    <property type="molecule type" value="Genomic_DNA"/>
</dbReference>
<dbReference type="Proteomes" id="UP001283361">
    <property type="component" value="Unassembled WGS sequence"/>
</dbReference>
<proteinExistence type="predicted"/>
<evidence type="ECO:0000313" key="2">
    <source>
        <dbReference type="Proteomes" id="UP001283361"/>
    </source>
</evidence>
<keyword evidence="2" id="KW-1185">Reference proteome</keyword>